<evidence type="ECO:0000313" key="2">
    <source>
        <dbReference type="EMBL" id="KAL2044922.1"/>
    </source>
</evidence>
<evidence type="ECO:0000256" key="1">
    <source>
        <dbReference type="SAM" id="SignalP"/>
    </source>
</evidence>
<feature type="signal peptide" evidence="1">
    <location>
        <begin position="1"/>
        <end position="24"/>
    </location>
</feature>
<evidence type="ECO:0000313" key="3">
    <source>
        <dbReference type="Proteomes" id="UP001590950"/>
    </source>
</evidence>
<keyword evidence="1" id="KW-0732">Signal</keyword>
<proteinExistence type="predicted"/>
<accession>A0ABR4AGI9</accession>
<dbReference type="Proteomes" id="UP001590950">
    <property type="component" value="Unassembled WGS sequence"/>
</dbReference>
<sequence>MHIMFRSLPILALILAQYSAITLAAPEPYTNVAMGLLASEASAEMDTALSNSMMPRDDTETKDLPSIVMERRQYTHFIEQHGRFNLPCNISAVNVTLAVKHAAPQLSVNDLKWILQALRDL</sequence>
<protein>
    <submittedName>
        <fullName evidence="2">Uncharacterized protein</fullName>
    </submittedName>
</protein>
<feature type="chain" id="PRO_5047522862" evidence="1">
    <location>
        <begin position="25"/>
        <end position="121"/>
    </location>
</feature>
<reference evidence="2 3" key="1">
    <citation type="submission" date="2024-09" db="EMBL/GenBank/DDBJ databases">
        <title>Rethinking Asexuality: The Enigmatic Case of Functional Sexual Genes in Lepraria (Stereocaulaceae).</title>
        <authorList>
            <person name="Doellman M."/>
            <person name="Sun Y."/>
            <person name="Barcenas-Pena A."/>
            <person name="Lumbsch H.T."/>
            <person name="Grewe F."/>
        </authorList>
    </citation>
    <scope>NUCLEOTIDE SEQUENCE [LARGE SCALE GENOMIC DNA]</scope>
    <source>
        <strain evidence="2 3">Mercado 3170</strain>
    </source>
</reference>
<name>A0ABR4AGI9_9LECA</name>
<organism evidence="2 3">
    <name type="scientific">Stereocaulon virgatum</name>
    <dbReference type="NCBI Taxonomy" id="373712"/>
    <lineage>
        <taxon>Eukaryota</taxon>
        <taxon>Fungi</taxon>
        <taxon>Dikarya</taxon>
        <taxon>Ascomycota</taxon>
        <taxon>Pezizomycotina</taxon>
        <taxon>Lecanoromycetes</taxon>
        <taxon>OSLEUM clade</taxon>
        <taxon>Lecanoromycetidae</taxon>
        <taxon>Lecanorales</taxon>
        <taxon>Lecanorineae</taxon>
        <taxon>Stereocaulaceae</taxon>
        <taxon>Stereocaulon</taxon>
    </lineage>
</organism>
<gene>
    <name evidence="2" type="ORF">N7G274_002697</name>
</gene>
<dbReference type="EMBL" id="JBEFKJ010000008">
    <property type="protein sequence ID" value="KAL2044922.1"/>
    <property type="molecule type" value="Genomic_DNA"/>
</dbReference>
<comment type="caution">
    <text evidence="2">The sequence shown here is derived from an EMBL/GenBank/DDBJ whole genome shotgun (WGS) entry which is preliminary data.</text>
</comment>
<keyword evidence="3" id="KW-1185">Reference proteome</keyword>